<protein>
    <submittedName>
        <fullName evidence="2">Uncharacterized protein</fullName>
    </submittedName>
</protein>
<reference evidence="2" key="1">
    <citation type="submission" date="2021-10" db="EMBL/GenBank/DDBJ databases">
        <title>Melipona bicolor Genome sequencing and assembly.</title>
        <authorList>
            <person name="Araujo N.S."/>
            <person name="Arias M.C."/>
        </authorList>
    </citation>
    <scope>NUCLEOTIDE SEQUENCE</scope>
    <source>
        <strain evidence="2">USP_2M_L1-L4_2017</strain>
        <tissue evidence="2">Whole body</tissue>
    </source>
</reference>
<accession>A0AA40FGL2</accession>
<dbReference type="EMBL" id="JAHYIQ010000045">
    <property type="protein sequence ID" value="KAK1118105.1"/>
    <property type="molecule type" value="Genomic_DNA"/>
</dbReference>
<evidence type="ECO:0000313" key="3">
    <source>
        <dbReference type="Proteomes" id="UP001177670"/>
    </source>
</evidence>
<name>A0AA40FGL2_9HYME</name>
<feature type="signal peptide" evidence="1">
    <location>
        <begin position="1"/>
        <end position="19"/>
    </location>
</feature>
<feature type="chain" id="PRO_5041445201" evidence="1">
    <location>
        <begin position="20"/>
        <end position="196"/>
    </location>
</feature>
<dbReference type="AlphaFoldDB" id="A0AA40FGL2"/>
<gene>
    <name evidence="2" type="ORF">K0M31_015381</name>
</gene>
<keyword evidence="1" id="KW-0732">Signal</keyword>
<comment type="caution">
    <text evidence="2">The sequence shown here is derived from an EMBL/GenBank/DDBJ whole genome shotgun (WGS) entry which is preliminary data.</text>
</comment>
<proteinExistence type="predicted"/>
<keyword evidence="3" id="KW-1185">Reference proteome</keyword>
<evidence type="ECO:0000313" key="2">
    <source>
        <dbReference type="EMBL" id="KAK1118105.1"/>
    </source>
</evidence>
<dbReference type="Proteomes" id="UP001177670">
    <property type="component" value="Unassembled WGS sequence"/>
</dbReference>
<sequence>MIILVYLVIGLSSARSSKATFEQRSAKISVTEKLAIAWNSSTFDHSLEILREFQISRGSKIFENPPEILKNRAIARNLELTVSVSKLSGVPKFPGNISENLKSSGNPKYLEKPEVARNLEVLRHPDVLGRIAIHSGVSQSPPPGLSRLVRNIRGNPKFSGNPNFWNYRILSCSNSISLGLFPDSNIEFSYASSSVR</sequence>
<evidence type="ECO:0000256" key="1">
    <source>
        <dbReference type="SAM" id="SignalP"/>
    </source>
</evidence>
<organism evidence="2 3">
    <name type="scientific">Melipona bicolor</name>
    <dbReference type="NCBI Taxonomy" id="60889"/>
    <lineage>
        <taxon>Eukaryota</taxon>
        <taxon>Metazoa</taxon>
        <taxon>Ecdysozoa</taxon>
        <taxon>Arthropoda</taxon>
        <taxon>Hexapoda</taxon>
        <taxon>Insecta</taxon>
        <taxon>Pterygota</taxon>
        <taxon>Neoptera</taxon>
        <taxon>Endopterygota</taxon>
        <taxon>Hymenoptera</taxon>
        <taxon>Apocrita</taxon>
        <taxon>Aculeata</taxon>
        <taxon>Apoidea</taxon>
        <taxon>Anthophila</taxon>
        <taxon>Apidae</taxon>
        <taxon>Melipona</taxon>
    </lineage>
</organism>